<dbReference type="EMBL" id="CP039352">
    <property type="protein sequence ID" value="QCE04336.1"/>
    <property type="molecule type" value="Genomic_DNA"/>
</dbReference>
<evidence type="ECO:0000313" key="1">
    <source>
        <dbReference type="EMBL" id="QCE04336.1"/>
    </source>
</evidence>
<gene>
    <name evidence="1" type="ORF">DEO72_LG8g2372</name>
</gene>
<evidence type="ECO:0000313" key="2">
    <source>
        <dbReference type="Proteomes" id="UP000501690"/>
    </source>
</evidence>
<organism evidence="1 2">
    <name type="scientific">Vigna unguiculata</name>
    <name type="common">Cowpea</name>
    <dbReference type="NCBI Taxonomy" id="3917"/>
    <lineage>
        <taxon>Eukaryota</taxon>
        <taxon>Viridiplantae</taxon>
        <taxon>Streptophyta</taxon>
        <taxon>Embryophyta</taxon>
        <taxon>Tracheophyta</taxon>
        <taxon>Spermatophyta</taxon>
        <taxon>Magnoliopsida</taxon>
        <taxon>eudicotyledons</taxon>
        <taxon>Gunneridae</taxon>
        <taxon>Pentapetalae</taxon>
        <taxon>rosids</taxon>
        <taxon>fabids</taxon>
        <taxon>Fabales</taxon>
        <taxon>Fabaceae</taxon>
        <taxon>Papilionoideae</taxon>
        <taxon>50 kb inversion clade</taxon>
        <taxon>NPAAA clade</taxon>
        <taxon>indigoferoid/millettioid clade</taxon>
        <taxon>Phaseoleae</taxon>
        <taxon>Vigna</taxon>
    </lineage>
</organism>
<keyword evidence="2" id="KW-1185">Reference proteome</keyword>
<reference evidence="1 2" key="1">
    <citation type="submission" date="2019-04" db="EMBL/GenBank/DDBJ databases">
        <title>An improved genome assembly and genetic linkage map for asparagus bean, Vigna unguiculata ssp. sesquipedialis.</title>
        <authorList>
            <person name="Xia Q."/>
            <person name="Zhang R."/>
            <person name="Dong Y."/>
        </authorList>
    </citation>
    <scope>NUCLEOTIDE SEQUENCE [LARGE SCALE GENOMIC DNA]</scope>
    <source>
        <tissue evidence="1">Leaf</tissue>
    </source>
</reference>
<dbReference type="AlphaFoldDB" id="A0A4D6MSB0"/>
<name>A0A4D6MSB0_VIGUN</name>
<proteinExistence type="predicted"/>
<dbReference type="Proteomes" id="UP000501690">
    <property type="component" value="Linkage Group LG8"/>
</dbReference>
<protein>
    <submittedName>
        <fullName evidence="1">Uncharacterized protein</fullName>
    </submittedName>
</protein>
<sequence length="110" mass="12822">MDESLSSIMEMREDFMVSPVGDSKPTLRAAYFLKPLAESLEGRVAEVLSTSMTMPLPSVFEPKEWPLVIHFTCWRPTYRKWVEWVDDLRDRYESVWKKVGIFEAVMSTKA</sequence>
<accession>A0A4D6MSB0</accession>